<dbReference type="PROSITE" id="PS50011">
    <property type="entry name" value="PROTEIN_KINASE_DOM"/>
    <property type="match status" value="1"/>
</dbReference>
<dbReference type="InterPro" id="IPR011009">
    <property type="entry name" value="Kinase-like_dom_sf"/>
</dbReference>
<name>A0A814Z889_9BILA</name>
<accession>A0A814Z889</accession>
<evidence type="ECO:0000313" key="4">
    <source>
        <dbReference type="Proteomes" id="UP000663864"/>
    </source>
</evidence>
<gene>
    <name evidence="3" type="ORF">JBS370_LOCUS30900</name>
    <name evidence="2" type="ORF">ZHD862_LOCUS24795</name>
</gene>
<feature type="domain" description="Protein kinase" evidence="1">
    <location>
        <begin position="1"/>
        <end position="210"/>
    </location>
</feature>
<protein>
    <recommendedName>
        <fullName evidence="1">Protein kinase domain-containing protein</fullName>
    </recommendedName>
</protein>
<evidence type="ECO:0000313" key="2">
    <source>
        <dbReference type="EMBL" id="CAF1239432.1"/>
    </source>
</evidence>
<reference evidence="2" key="1">
    <citation type="submission" date="2021-02" db="EMBL/GenBank/DDBJ databases">
        <authorList>
            <person name="Nowell W R."/>
        </authorList>
    </citation>
    <scope>NUCLEOTIDE SEQUENCE</scope>
</reference>
<dbReference type="GO" id="GO:0005524">
    <property type="term" value="F:ATP binding"/>
    <property type="evidence" value="ECO:0007669"/>
    <property type="project" value="InterPro"/>
</dbReference>
<dbReference type="EMBL" id="CAJNOT010001712">
    <property type="protein sequence ID" value="CAF1239432.1"/>
    <property type="molecule type" value="Genomic_DNA"/>
</dbReference>
<dbReference type="InterPro" id="IPR000719">
    <property type="entry name" value="Prot_kinase_dom"/>
</dbReference>
<evidence type="ECO:0000259" key="1">
    <source>
        <dbReference type="PROSITE" id="PS50011"/>
    </source>
</evidence>
<dbReference type="EMBL" id="CAJOBD010007353">
    <property type="protein sequence ID" value="CAF4084602.1"/>
    <property type="molecule type" value="Genomic_DNA"/>
</dbReference>
<evidence type="ECO:0000313" key="3">
    <source>
        <dbReference type="EMBL" id="CAF4084602.1"/>
    </source>
</evidence>
<dbReference type="SUPFAM" id="SSF56112">
    <property type="entry name" value="Protein kinase-like (PK-like)"/>
    <property type="match status" value="1"/>
</dbReference>
<organism evidence="2 4">
    <name type="scientific">Rotaria sordida</name>
    <dbReference type="NCBI Taxonomy" id="392033"/>
    <lineage>
        <taxon>Eukaryota</taxon>
        <taxon>Metazoa</taxon>
        <taxon>Spiralia</taxon>
        <taxon>Gnathifera</taxon>
        <taxon>Rotifera</taxon>
        <taxon>Eurotatoria</taxon>
        <taxon>Bdelloidea</taxon>
        <taxon>Philodinida</taxon>
        <taxon>Philodinidae</taxon>
        <taxon>Rotaria</taxon>
    </lineage>
</organism>
<sequence>MDENEQCYLADFGTAKETYLNSTVVGTFPLAPEIQPNSLYDGTAADIYSFGIFLYEMLPKPHYDLPSIASTAKNMSQPLVNQTKRLPSTFIEENVSITCIEHLSNELLYEVFDYLDGCEIYRVFCNLNSRFQYLITCLSFLLKIKIRPRTQSELMQSYENIILPNRHRLLSLSFEETKVINDFFENCILDSSFNRLQSIVLKDVEAHNSLFVFSCLKLLPHLVSLTMSMTIPWFYNLNHIYRTILSFPALKYNKLSLPPISQCNNPNIFIPVTINEKLNTIEYLVIDHHCAFFELYSLIYHTPQLRYLICRRILKRSDRLANEKPIMLPNLTHISIDICVKSPDHLGLFMTKLFAPVQALRIKYHRNTDHLDDNGWEQLIRTNLPYLRRFHYENHQCFSRYEENDFDYTKINQFTSSFWVKRQWYGKLVLNMHNICDCCSIFSHDSAWFIVSKHPEIVSYSNKNNIIMSNSQPMNNFSTQFVPPIVFRSNDNPTKRENQFFLDKFKSAFVDIHFTHLNINCKNICINMLLKIIQLLPYLNSLKVSALPIIQLDLLFSNHGKILSSTLINNKITEVSLENVNHIEQVYFILYLCHRMQYFQLDVPKDIDLNVLVRFILKESAINTRSLNSLYLSIPNANEYMIDQLQKLITSEKLLLNFNIKCICNNIFVKCC</sequence>
<dbReference type="GO" id="GO:0004672">
    <property type="term" value="F:protein kinase activity"/>
    <property type="evidence" value="ECO:0007669"/>
    <property type="project" value="InterPro"/>
</dbReference>
<proteinExistence type="predicted"/>
<dbReference type="Proteomes" id="UP000663836">
    <property type="component" value="Unassembled WGS sequence"/>
</dbReference>
<dbReference type="AlphaFoldDB" id="A0A814Z889"/>
<dbReference type="Gene3D" id="1.10.510.10">
    <property type="entry name" value="Transferase(Phosphotransferase) domain 1"/>
    <property type="match status" value="1"/>
</dbReference>
<dbReference type="Proteomes" id="UP000663864">
    <property type="component" value="Unassembled WGS sequence"/>
</dbReference>
<comment type="caution">
    <text evidence="2">The sequence shown here is derived from an EMBL/GenBank/DDBJ whole genome shotgun (WGS) entry which is preliminary data.</text>
</comment>